<evidence type="ECO:0000313" key="4">
    <source>
        <dbReference type="Proteomes" id="UP000799438"/>
    </source>
</evidence>
<dbReference type="RefSeq" id="XP_033392778.1">
    <property type="nucleotide sequence ID" value="XM_033539396.1"/>
</dbReference>
<dbReference type="PANTHER" id="PTHR35395">
    <property type="entry name" value="DUF6536 DOMAIN-CONTAINING PROTEIN"/>
    <property type="match status" value="1"/>
</dbReference>
<evidence type="ECO:0000256" key="1">
    <source>
        <dbReference type="SAM" id="MobiDB-lite"/>
    </source>
</evidence>
<gene>
    <name evidence="3" type="ORF">K452DRAFT_279060</name>
</gene>
<dbReference type="AlphaFoldDB" id="A0A6A6AZ49"/>
<feature type="non-terminal residue" evidence="3">
    <location>
        <position position="351"/>
    </location>
</feature>
<feature type="transmembrane region" description="Helical" evidence="2">
    <location>
        <begin position="182"/>
        <end position="204"/>
    </location>
</feature>
<dbReference type="OrthoDB" id="5429634at2759"/>
<feature type="region of interest" description="Disordered" evidence="1">
    <location>
        <begin position="326"/>
        <end position="351"/>
    </location>
</feature>
<dbReference type="GeneID" id="54296892"/>
<name>A0A6A6AZ49_9PEZI</name>
<evidence type="ECO:0000256" key="2">
    <source>
        <dbReference type="SAM" id="Phobius"/>
    </source>
</evidence>
<keyword evidence="4" id="KW-1185">Reference proteome</keyword>
<reference evidence="3" key="1">
    <citation type="journal article" date="2020" name="Stud. Mycol.">
        <title>101 Dothideomycetes genomes: a test case for predicting lifestyles and emergence of pathogens.</title>
        <authorList>
            <person name="Haridas S."/>
            <person name="Albert R."/>
            <person name="Binder M."/>
            <person name="Bloem J."/>
            <person name="Labutti K."/>
            <person name="Salamov A."/>
            <person name="Andreopoulos B."/>
            <person name="Baker S."/>
            <person name="Barry K."/>
            <person name="Bills G."/>
            <person name="Bluhm B."/>
            <person name="Cannon C."/>
            <person name="Castanera R."/>
            <person name="Culley D."/>
            <person name="Daum C."/>
            <person name="Ezra D."/>
            <person name="Gonzalez J."/>
            <person name="Henrissat B."/>
            <person name="Kuo A."/>
            <person name="Liang C."/>
            <person name="Lipzen A."/>
            <person name="Lutzoni F."/>
            <person name="Magnuson J."/>
            <person name="Mondo S."/>
            <person name="Nolan M."/>
            <person name="Ohm R."/>
            <person name="Pangilinan J."/>
            <person name="Park H.-J."/>
            <person name="Ramirez L."/>
            <person name="Alfaro M."/>
            <person name="Sun H."/>
            <person name="Tritt A."/>
            <person name="Yoshinaga Y."/>
            <person name="Zwiers L.-H."/>
            <person name="Turgeon B."/>
            <person name="Goodwin S."/>
            <person name="Spatafora J."/>
            <person name="Crous P."/>
            <person name="Grigoriev I."/>
        </authorList>
    </citation>
    <scope>NUCLEOTIDE SEQUENCE</scope>
    <source>
        <strain evidence="3">CBS 121167</strain>
    </source>
</reference>
<evidence type="ECO:0000313" key="3">
    <source>
        <dbReference type="EMBL" id="KAF2137060.1"/>
    </source>
</evidence>
<proteinExistence type="predicted"/>
<dbReference type="PANTHER" id="PTHR35395:SF1">
    <property type="entry name" value="DUF6536 DOMAIN-CONTAINING PROTEIN"/>
    <property type="match status" value="1"/>
</dbReference>
<keyword evidence="2" id="KW-0812">Transmembrane</keyword>
<sequence length="351" mass="39736">MIAVNYRARYKKKTKCLTFGDIVVASIIGKAQISSESMVNGGDFHRKKTTHQCHKHCKKWTSLSETGDDIGHCQKCAGFNSVNNMPDLPWPMLSTKSKKSLISNLGQTSLTQLLILSLWSTAMLIVSTLLAVLVVPYYQGAVCIAWTTYREQFSKAQILAKMDGQSLWTEFGAFCISNGAQLIYSALYLLLLYNITLVSIEHDWSRFEKERRRLRCTIVKGHSFDQSYLLQLPKMVMFPIIVYNIIMHWLLGLAIYTEEIVAYNGPTLYQIVTVPACVWGSTALMFVMTVACWWTFTYRREGYIPQMFGSIRTLCAATSELQDFPPEGIQWGDLTKEDTDSPWRHAGLSAG</sequence>
<feature type="transmembrane region" description="Helical" evidence="2">
    <location>
        <begin position="236"/>
        <end position="256"/>
    </location>
</feature>
<feature type="compositionally biased region" description="Basic and acidic residues" evidence="1">
    <location>
        <begin position="334"/>
        <end position="343"/>
    </location>
</feature>
<accession>A0A6A6AZ49</accession>
<keyword evidence="2" id="KW-1133">Transmembrane helix</keyword>
<dbReference type="EMBL" id="ML995507">
    <property type="protein sequence ID" value="KAF2137060.1"/>
    <property type="molecule type" value="Genomic_DNA"/>
</dbReference>
<feature type="transmembrane region" description="Helical" evidence="2">
    <location>
        <begin position="113"/>
        <end position="138"/>
    </location>
</feature>
<keyword evidence="2" id="KW-0472">Membrane</keyword>
<dbReference type="Proteomes" id="UP000799438">
    <property type="component" value="Unassembled WGS sequence"/>
</dbReference>
<protein>
    <submittedName>
        <fullName evidence="3">Uncharacterized protein</fullName>
    </submittedName>
</protein>
<organism evidence="3 4">
    <name type="scientific">Aplosporella prunicola CBS 121167</name>
    <dbReference type="NCBI Taxonomy" id="1176127"/>
    <lineage>
        <taxon>Eukaryota</taxon>
        <taxon>Fungi</taxon>
        <taxon>Dikarya</taxon>
        <taxon>Ascomycota</taxon>
        <taxon>Pezizomycotina</taxon>
        <taxon>Dothideomycetes</taxon>
        <taxon>Dothideomycetes incertae sedis</taxon>
        <taxon>Botryosphaeriales</taxon>
        <taxon>Aplosporellaceae</taxon>
        <taxon>Aplosporella</taxon>
    </lineage>
</organism>
<feature type="transmembrane region" description="Helical" evidence="2">
    <location>
        <begin position="268"/>
        <end position="296"/>
    </location>
</feature>